<dbReference type="EMBL" id="JAMTCO010000004">
    <property type="protein sequence ID" value="MCP2269121.1"/>
    <property type="molecule type" value="Genomic_DNA"/>
</dbReference>
<dbReference type="PANTHER" id="PTHR30288:SF0">
    <property type="entry name" value="FLAGELLAR HOOK-ASSOCIATED PROTEIN 2"/>
    <property type="match status" value="1"/>
</dbReference>
<keyword evidence="8" id="KW-0969">Cilium</keyword>
<comment type="subunit">
    <text evidence="2 5">Homopentamer.</text>
</comment>
<evidence type="ECO:0000313" key="9">
    <source>
        <dbReference type="Proteomes" id="UP001205185"/>
    </source>
</evidence>
<feature type="domain" description="Flagellar hook-associated protein 2 N-terminal" evidence="6">
    <location>
        <begin position="9"/>
        <end position="104"/>
    </location>
</feature>
<keyword evidence="3" id="KW-0175">Coiled coil</keyword>
<comment type="caution">
    <text evidence="8">The sequence shown here is derived from an EMBL/GenBank/DDBJ whole genome shotgun (WGS) entry which is preliminary data.</text>
</comment>
<evidence type="ECO:0000259" key="6">
    <source>
        <dbReference type="Pfam" id="PF02465"/>
    </source>
</evidence>
<evidence type="ECO:0000256" key="4">
    <source>
        <dbReference type="ARBA" id="ARBA00023143"/>
    </source>
</evidence>
<proteinExistence type="inferred from homology"/>
<evidence type="ECO:0000313" key="8">
    <source>
        <dbReference type="EMBL" id="MCP2269121.1"/>
    </source>
</evidence>
<keyword evidence="8" id="KW-0966">Cell projection</keyword>
<dbReference type="InterPro" id="IPR003481">
    <property type="entry name" value="FliD_N"/>
</dbReference>
<gene>
    <name evidence="8" type="ORF">LV75_001609</name>
</gene>
<keyword evidence="4 5" id="KW-0975">Bacterial flagellum</keyword>
<evidence type="ECO:0000256" key="1">
    <source>
        <dbReference type="ARBA" id="ARBA00009764"/>
    </source>
</evidence>
<comment type="subcellular location">
    <subcellularLocation>
        <location evidence="5">Secreted</location>
    </subcellularLocation>
    <subcellularLocation>
        <location evidence="5">Bacterial flagellum</location>
    </subcellularLocation>
</comment>
<keyword evidence="8" id="KW-0282">Flagellum</keyword>
<dbReference type="PANTHER" id="PTHR30288">
    <property type="entry name" value="FLAGELLAR CAP/ASSEMBLY PROTEIN FLID"/>
    <property type="match status" value="1"/>
</dbReference>
<protein>
    <recommendedName>
        <fullName evidence="5">Flagellar hook-associated protein 2</fullName>
        <shortName evidence="5">HAP2</shortName>
    </recommendedName>
    <alternativeName>
        <fullName evidence="5">Flagellar cap protein</fullName>
    </alternativeName>
</protein>
<feature type="domain" description="Flagellar hook-associated protein 2 C-terminal" evidence="7">
    <location>
        <begin position="204"/>
        <end position="413"/>
    </location>
</feature>
<keyword evidence="9" id="KW-1185">Reference proteome</keyword>
<evidence type="ECO:0000256" key="3">
    <source>
        <dbReference type="ARBA" id="ARBA00023054"/>
    </source>
</evidence>
<accession>A0ABT1I986</accession>
<comment type="function">
    <text evidence="5">Required for morphogenesis and for the elongation of the flagellar filament by facilitating polymerization of the flagellin monomers at the tip of growing filament. Forms a capping structure, which prevents flagellin subunits (transported through the central channel of the flagellum) from leaking out without polymerization at the distal end.</text>
</comment>
<comment type="similarity">
    <text evidence="1 5">Belongs to the FliD family.</text>
</comment>
<dbReference type="Pfam" id="PF07195">
    <property type="entry name" value="FliD_C"/>
    <property type="match status" value="1"/>
</dbReference>
<keyword evidence="5" id="KW-0964">Secreted</keyword>
<evidence type="ECO:0000259" key="7">
    <source>
        <dbReference type="Pfam" id="PF07195"/>
    </source>
</evidence>
<evidence type="ECO:0000256" key="2">
    <source>
        <dbReference type="ARBA" id="ARBA00011255"/>
    </source>
</evidence>
<organism evidence="8 9">
    <name type="scientific">Actinokineospora diospyrosa</name>
    <dbReference type="NCBI Taxonomy" id="103728"/>
    <lineage>
        <taxon>Bacteria</taxon>
        <taxon>Bacillati</taxon>
        <taxon>Actinomycetota</taxon>
        <taxon>Actinomycetes</taxon>
        <taxon>Pseudonocardiales</taxon>
        <taxon>Pseudonocardiaceae</taxon>
        <taxon>Actinokineospora</taxon>
    </lineage>
</organism>
<dbReference type="InterPro" id="IPR010809">
    <property type="entry name" value="FliD_C"/>
</dbReference>
<dbReference type="InterPro" id="IPR040026">
    <property type="entry name" value="FliD"/>
</dbReference>
<dbReference type="Pfam" id="PF02465">
    <property type="entry name" value="FliD_N"/>
    <property type="match status" value="1"/>
</dbReference>
<reference evidence="8 9" key="1">
    <citation type="submission" date="2022-06" db="EMBL/GenBank/DDBJ databases">
        <title>Genomic Encyclopedia of Archaeal and Bacterial Type Strains, Phase II (KMG-II): from individual species to whole genera.</title>
        <authorList>
            <person name="Goeker M."/>
        </authorList>
    </citation>
    <scope>NUCLEOTIDE SEQUENCE [LARGE SCALE GENOMIC DNA]</scope>
    <source>
        <strain evidence="8 9">DSM 44255</strain>
    </source>
</reference>
<sequence>MTSVDGLVTGLDTTSIISQLMSLEAAPQTRLKGKVSDQQKLTTAYQAINARMLAVQNAAKDLAASTTWTAVKATASSSAVSVAASTTALPGTATFDVTSLATTHVLTSAVPGNGTPAAGASLDLVFADKTVNVPVTTNTPQGVADAINGANAGVRATVLTTTTGQVLQFSATGTGAAKSFSVSGLTNATAVMTQGADGIITVGNPNAGGYKLSSADNTFTGLIPGVTVTAAKVESGVTVSTTADQGKAADATQSLVTAVNSALSLIDGYTAYNATTKTAGVLAGNPMVRSLREQLLTSVSSGVPNGTFSTSGVSLDRTGALKFDRTAFLAAAGKDPAAVKAQIGTTLTGRYTEVADGVTNSTTGKLTLVIQNGDAYVRKLNDQITDWDGRLAAKKVALQRQYTNLETALGKLKDQSSWLSSQLAGLSS</sequence>
<dbReference type="Proteomes" id="UP001205185">
    <property type="component" value="Unassembled WGS sequence"/>
</dbReference>
<name>A0ABT1I986_9PSEU</name>
<evidence type="ECO:0000256" key="5">
    <source>
        <dbReference type="RuleBase" id="RU362066"/>
    </source>
</evidence>
<dbReference type="RefSeq" id="WP_253886137.1">
    <property type="nucleotide sequence ID" value="NZ_BAAAVB010000004.1"/>
</dbReference>